<dbReference type="KEGG" id="kro:BVG79_00203"/>
<dbReference type="Pfam" id="PF13403">
    <property type="entry name" value="Hint_2"/>
    <property type="match status" value="1"/>
</dbReference>
<keyword evidence="3" id="KW-1185">Reference proteome</keyword>
<evidence type="ECO:0000259" key="1">
    <source>
        <dbReference type="Pfam" id="PF13403"/>
    </source>
</evidence>
<accession>A0A1W6NWP1</accession>
<reference evidence="2 3" key="1">
    <citation type="submission" date="2017-02" db="EMBL/GenBank/DDBJ databases">
        <title>Ketogulonicigenium robustum SPU B003 Genome sequencing and assembly.</title>
        <authorList>
            <person name="Li Y."/>
            <person name="Liu L."/>
            <person name="Wang C."/>
            <person name="Zhang M."/>
            <person name="Zhang T."/>
            <person name="Zhang Y."/>
        </authorList>
    </citation>
    <scope>NUCLEOTIDE SEQUENCE [LARGE SCALE GENOMIC DNA]</scope>
    <source>
        <strain evidence="2 3">SPU_B003</strain>
    </source>
</reference>
<proteinExistence type="predicted"/>
<dbReference type="SUPFAM" id="SSF51294">
    <property type="entry name" value="Hedgehog/intein (Hint) domain"/>
    <property type="match status" value="1"/>
</dbReference>
<dbReference type="InterPro" id="IPR028992">
    <property type="entry name" value="Hedgehog/Intein_dom"/>
</dbReference>
<dbReference type="STRING" id="92947.BVG79_00203"/>
<evidence type="ECO:0000313" key="3">
    <source>
        <dbReference type="Proteomes" id="UP000242447"/>
    </source>
</evidence>
<dbReference type="EMBL" id="CP019937">
    <property type="protein sequence ID" value="ARO13563.1"/>
    <property type="molecule type" value="Genomic_DNA"/>
</dbReference>
<sequence length="432" mass="45766">MAISIIDGGTYVINAQNVNDPNLLNLNLLGSATIIVDGVDFKSSNILLNLNVASNVTWQTQNGASLTIESGLLGLNLLSGMDFVVGDTSKIDFHAAGVTALGVLLTPSYDVTFTGAGAGVFNYTPANIAVLGHTFFNVSGMGAKDQFILNGGHLAVRNYNAASEVLTLGRTADSLLVNLLAKLGLVYEDVSVRIGMSQKEYAEFTDKAGQGGIANQGSAWLLWNTSVGTYTDPCFAEGTLITTGRGAVPVQDLRAGDLVLTKDKGLQPIKWVGRSHLDAAMLDMRPNMLPVRIAKGALGAGMPHTDLTVSPQHRMVVSGDAVHAATGNDEAFIAAKHMTNLPGVSVMQDATEVTYYHILLDAHSVIFANGAPSESFFLGDYTRRTLNPRLMAEVRQVVPGVDDPDFSPVMARPALRGRDAREVLTASCYAAD</sequence>
<dbReference type="RefSeq" id="WP_157115596.1">
    <property type="nucleotide sequence ID" value="NZ_CP019937.1"/>
</dbReference>
<dbReference type="Proteomes" id="UP000242447">
    <property type="component" value="Chromosome"/>
</dbReference>
<dbReference type="Gene3D" id="2.170.16.10">
    <property type="entry name" value="Hedgehog/Intein (Hint) domain"/>
    <property type="match status" value="1"/>
</dbReference>
<gene>
    <name evidence="2" type="ORF">BVG79_00203</name>
</gene>
<feature type="domain" description="Hedgehog/Intein (Hint)" evidence="1">
    <location>
        <begin position="233"/>
        <end position="379"/>
    </location>
</feature>
<dbReference type="OrthoDB" id="6305173at2"/>
<dbReference type="AlphaFoldDB" id="A0A1W6NWP1"/>
<protein>
    <submittedName>
        <fullName evidence="2">Type I secretion target repeat protein</fullName>
    </submittedName>
</protein>
<name>A0A1W6NWP1_9RHOB</name>
<evidence type="ECO:0000313" key="2">
    <source>
        <dbReference type="EMBL" id="ARO13563.1"/>
    </source>
</evidence>
<dbReference type="InterPro" id="IPR036844">
    <property type="entry name" value="Hint_dom_sf"/>
</dbReference>
<organism evidence="2 3">
    <name type="scientific">Ketogulonicigenium robustum</name>
    <dbReference type="NCBI Taxonomy" id="92947"/>
    <lineage>
        <taxon>Bacteria</taxon>
        <taxon>Pseudomonadati</taxon>
        <taxon>Pseudomonadota</taxon>
        <taxon>Alphaproteobacteria</taxon>
        <taxon>Rhodobacterales</taxon>
        <taxon>Roseobacteraceae</taxon>
        <taxon>Ketogulonicigenium</taxon>
    </lineage>
</organism>